<dbReference type="Proteomes" id="UP000765509">
    <property type="component" value="Unassembled WGS sequence"/>
</dbReference>
<protein>
    <submittedName>
        <fullName evidence="2">Uncharacterized protein</fullName>
    </submittedName>
</protein>
<dbReference type="EMBL" id="AVOT02140069">
    <property type="protein sequence ID" value="MBW0590806.1"/>
    <property type="molecule type" value="Genomic_DNA"/>
</dbReference>
<name>A0A9Q3L2A5_9BASI</name>
<evidence type="ECO:0000256" key="1">
    <source>
        <dbReference type="SAM" id="MobiDB-lite"/>
    </source>
</evidence>
<keyword evidence="3" id="KW-1185">Reference proteome</keyword>
<accession>A0A9Q3L2A5</accession>
<feature type="compositionally biased region" description="Polar residues" evidence="1">
    <location>
        <begin position="65"/>
        <end position="74"/>
    </location>
</feature>
<comment type="caution">
    <text evidence="2">The sequence shown here is derived from an EMBL/GenBank/DDBJ whole genome shotgun (WGS) entry which is preliminary data.</text>
</comment>
<feature type="region of interest" description="Disordered" evidence="1">
    <location>
        <begin position="50"/>
        <end position="74"/>
    </location>
</feature>
<gene>
    <name evidence="2" type="ORF">O181_130521</name>
</gene>
<evidence type="ECO:0000313" key="2">
    <source>
        <dbReference type="EMBL" id="MBW0590806.1"/>
    </source>
</evidence>
<feature type="compositionally biased region" description="Basic residues" evidence="1">
    <location>
        <begin position="55"/>
        <end position="64"/>
    </location>
</feature>
<dbReference type="AlphaFoldDB" id="A0A9Q3L2A5"/>
<reference evidence="2" key="1">
    <citation type="submission" date="2021-03" db="EMBL/GenBank/DDBJ databases">
        <title>Draft genome sequence of rust myrtle Austropuccinia psidii MF-1, a brazilian biotype.</title>
        <authorList>
            <person name="Quecine M.C."/>
            <person name="Pachon D.M.R."/>
            <person name="Bonatelli M.L."/>
            <person name="Correr F.H."/>
            <person name="Franceschini L.M."/>
            <person name="Leite T.F."/>
            <person name="Margarido G.R.A."/>
            <person name="Almeida C.A."/>
            <person name="Ferrarezi J.A."/>
            <person name="Labate C.A."/>
        </authorList>
    </citation>
    <scope>NUCLEOTIDE SEQUENCE</scope>
    <source>
        <strain evidence="2">MF-1</strain>
    </source>
</reference>
<organism evidence="2 3">
    <name type="scientific">Austropuccinia psidii MF-1</name>
    <dbReference type="NCBI Taxonomy" id="1389203"/>
    <lineage>
        <taxon>Eukaryota</taxon>
        <taxon>Fungi</taxon>
        <taxon>Dikarya</taxon>
        <taxon>Basidiomycota</taxon>
        <taxon>Pucciniomycotina</taxon>
        <taxon>Pucciniomycetes</taxon>
        <taxon>Pucciniales</taxon>
        <taxon>Sphaerophragmiaceae</taxon>
        <taxon>Austropuccinia</taxon>
    </lineage>
</organism>
<evidence type="ECO:0000313" key="3">
    <source>
        <dbReference type="Proteomes" id="UP000765509"/>
    </source>
</evidence>
<sequence length="118" mass="13765">MGNQQLETTNLAQRLELNNSQLPQGNAIPLGHMSEILHDNTLAQPIHVSRERKVTRNTKSRKLSVRNQNNQHTTGNKIEVNLRLTYNNHQEKIPLPLRVLKHNIKKQLFNFFNHKFKS</sequence>
<proteinExistence type="predicted"/>